<dbReference type="EMBL" id="JAPFFF010000006">
    <property type="protein sequence ID" value="KAK8887237.1"/>
    <property type="molecule type" value="Genomic_DNA"/>
</dbReference>
<proteinExistence type="predicted"/>
<protein>
    <submittedName>
        <fullName evidence="1">Uncharacterized protein</fullName>
    </submittedName>
</protein>
<organism evidence="1 2">
    <name type="scientific">Tritrichomonas musculus</name>
    <dbReference type="NCBI Taxonomy" id="1915356"/>
    <lineage>
        <taxon>Eukaryota</taxon>
        <taxon>Metamonada</taxon>
        <taxon>Parabasalia</taxon>
        <taxon>Tritrichomonadida</taxon>
        <taxon>Tritrichomonadidae</taxon>
        <taxon>Tritrichomonas</taxon>
    </lineage>
</organism>
<sequence length="442" mass="51155">MGNLDLFRTISVIILAVIGEIQIYLYFESQNYLQRTESTNFFYDSSRSCKPKLPIIERQYPESLIEWAEKYLNLPVWSKGYHHCYSNESEVSCFELYRAAKIIEHWCNNSQKNQNNGLVFVNITNESFFDRLSMLYHGLQIAISSNRALYVDKDAFLPIQLPSSIKNVSRRKNQTKPENNDNHSSNNNFTFDNFCEKCFQIPTDYRFGCFEADINKNPNITFSGASYPQVLYTHHPIGNYLYENFGFHSAHFIGNFLFGSYVKPENGNMKCEVKSKISIEGWNFNIEKRFSNPSEFHSYVSKCSACPNLFNSQMKDDVAFITNIDLNESQKNKYSEVLNIDILNDNSESSVCGLYSLMSSEWIISTFGSRMGFWASALLGSKSSIFNSYSLNCANLTFSQQGSLFHSESPPDMKEVFRINTFLYPCRRNNIEANRYLENLLW</sequence>
<evidence type="ECO:0000313" key="2">
    <source>
        <dbReference type="Proteomes" id="UP001470230"/>
    </source>
</evidence>
<accession>A0ABR2K9R9</accession>
<name>A0ABR2K9R9_9EUKA</name>
<evidence type="ECO:0000313" key="1">
    <source>
        <dbReference type="EMBL" id="KAK8887237.1"/>
    </source>
</evidence>
<keyword evidence="2" id="KW-1185">Reference proteome</keyword>
<comment type="caution">
    <text evidence="1">The sequence shown here is derived from an EMBL/GenBank/DDBJ whole genome shotgun (WGS) entry which is preliminary data.</text>
</comment>
<reference evidence="1 2" key="1">
    <citation type="submission" date="2024-04" db="EMBL/GenBank/DDBJ databases">
        <title>Tritrichomonas musculus Genome.</title>
        <authorList>
            <person name="Alves-Ferreira E."/>
            <person name="Grigg M."/>
            <person name="Lorenzi H."/>
            <person name="Galac M."/>
        </authorList>
    </citation>
    <scope>NUCLEOTIDE SEQUENCE [LARGE SCALE GENOMIC DNA]</scope>
    <source>
        <strain evidence="1 2">EAF2021</strain>
    </source>
</reference>
<dbReference type="Proteomes" id="UP001470230">
    <property type="component" value="Unassembled WGS sequence"/>
</dbReference>
<gene>
    <name evidence="1" type="ORF">M9Y10_038275</name>
</gene>